<dbReference type="PANTHER" id="PTHR12526:SF630">
    <property type="entry name" value="GLYCOSYLTRANSFERASE"/>
    <property type="match status" value="1"/>
</dbReference>
<dbReference type="Pfam" id="PF13439">
    <property type="entry name" value="Glyco_transf_4"/>
    <property type="match status" value="1"/>
</dbReference>
<sequence>MKILFINSLYSPHIGGGAEITLQSLVEGLKFRGHQVSVLSTGPNRGLIKDVVNGVSVYRAEVKNFYWNNTRESRSRWIRMGWHWRDRYNGQMRKYVKDVIERERPDLVCTHNLTNWSISVWDEITAAEIPIVQVLHDFYLKCVRSNQFARGQSCDGHCSECGCMRRRHAAATNAVRAVVGVSDFVLREFKKDGFFEEVPKYVIHNARRIANSRAERPLKEGGPVRFGYIGTLARQKGVEWLLEQFSILNGNASLTIAGSGKGDYADKLKNKVSDPRVRFVGYMDSATFFSEIDVCIVPSIWSEPLGMVAIEACAHGIPVIAASSGGLPEIIRDGENGLLCTSAIPDSLSMSMKTLCDDHALRVHLAKNARDSVSSMIDIDRMLDCYENLFQLDILKNSELGTISS</sequence>
<gene>
    <name evidence="2" type="ORF">DLM46_11055</name>
</gene>
<keyword evidence="3" id="KW-1185">Reference proteome</keyword>
<evidence type="ECO:0000259" key="1">
    <source>
        <dbReference type="Pfam" id="PF13439"/>
    </source>
</evidence>
<dbReference type="InterPro" id="IPR028098">
    <property type="entry name" value="Glyco_trans_4-like_N"/>
</dbReference>
<reference evidence="3" key="1">
    <citation type="submission" date="2018-05" db="EMBL/GenBank/DDBJ databases">
        <authorList>
            <person name="Feng T."/>
        </authorList>
    </citation>
    <scope>NUCLEOTIDE SEQUENCE [LARGE SCALE GENOMIC DNA]</scope>
    <source>
        <strain evidence="3">S27</strain>
    </source>
</reference>
<name>A0A370NB05_9BURK</name>
<comment type="caution">
    <text evidence="2">The sequence shown here is derived from an EMBL/GenBank/DDBJ whole genome shotgun (WGS) entry which is preliminary data.</text>
</comment>
<dbReference type="CDD" id="cd03823">
    <property type="entry name" value="GT4_ExpE7-like"/>
    <property type="match status" value="1"/>
</dbReference>
<dbReference type="EMBL" id="QHKS01000006">
    <property type="protein sequence ID" value="RDK02781.1"/>
    <property type="molecule type" value="Genomic_DNA"/>
</dbReference>
<dbReference type="Gene3D" id="3.40.50.2000">
    <property type="entry name" value="Glycogen Phosphorylase B"/>
    <property type="match status" value="2"/>
</dbReference>
<keyword evidence="2" id="KW-0808">Transferase</keyword>
<dbReference type="Pfam" id="PF13692">
    <property type="entry name" value="Glyco_trans_1_4"/>
    <property type="match status" value="1"/>
</dbReference>
<organism evidence="2 3">
    <name type="scientific">Paraburkholderia lacunae</name>
    <dbReference type="NCBI Taxonomy" id="2211104"/>
    <lineage>
        <taxon>Bacteria</taxon>
        <taxon>Pseudomonadati</taxon>
        <taxon>Pseudomonadota</taxon>
        <taxon>Betaproteobacteria</taxon>
        <taxon>Burkholderiales</taxon>
        <taxon>Burkholderiaceae</taxon>
        <taxon>Paraburkholderia</taxon>
    </lineage>
</organism>
<dbReference type="RefSeq" id="WP_115100806.1">
    <property type="nucleotide sequence ID" value="NZ_QHKS01000006.1"/>
</dbReference>
<proteinExistence type="predicted"/>
<accession>A0A370NB05</accession>
<evidence type="ECO:0000313" key="3">
    <source>
        <dbReference type="Proteomes" id="UP000254875"/>
    </source>
</evidence>
<dbReference type="OrthoDB" id="267270at2"/>
<evidence type="ECO:0000313" key="2">
    <source>
        <dbReference type="EMBL" id="RDK02781.1"/>
    </source>
</evidence>
<dbReference type="GO" id="GO:0016757">
    <property type="term" value="F:glycosyltransferase activity"/>
    <property type="evidence" value="ECO:0007669"/>
    <property type="project" value="UniProtKB-ARBA"/>
</dbReference>
<dbReference type="AlphaFoldDB" id="A0A370NB05"/>
<protein>
    <submittedName>
        <fullName evidence="2">Glycosyl transferase family 1</fullName>
    </submittedName>
</protein>
<dbReference type="PANTHER" id="PTHR12526">
    <property type="entry name" value="GLYCOSYLTRANSFERASE"/>
    <property type="match status" value="1"/>
</dbReference>
<dbReference type="SUPFAM" id="SSF53756">
    <property type="entry name" value="UDP-Glycosyltransferase/glycogen phosphorylase"/>
    <property type="match status" value="1"/>
</dbReference>
<dbReference type="Proteomes" id="UP000254875">
    <property type="component" value="Unassembled WGS sequence"/>
</dbReference>
<feature type="domain" description="Glycosyltransferase subfamily 4-like N-terminal" evidence="1">
    <location>
        <begin position="16"/>
        <end position="205"/>
    </location>
</feature>